<feature type="domain" description="ABM" evidence="1">
    <location>
        <begin position="2"/>
        <end position="91"/>
    </location>
</feature>
<dbReference type="PROSITE" id="PS51725">
    <property type="entry name" value="ABM"/>
    <property type="match status" value="1"/>
</dbReference>
<dbReference type="InterPro" id="IPR011008">
    <property type="entry name" value="Dimeric_a/b-barrel"/>
</dbReference>
<reference evidence="3" key="1">
    <citation type="journal article" date="2019" name="Int. J. Syst. Evol. Microbiol.">
        <title>The Global Catalogue of Microorganisms (GCM) 10K type strain sequencing project: providing services to taxonomists for standard genome sequencing and annotation.</title>
        <authorList>
            <consortium name="The Broad Institute Genomics Platform"/>
            <consortium name="The Broad Institute Genome Sequencing Center for Infectious Disease"/>
            <person name="Wu L."/>
            <person name="Ma J."/>
        </authorList>
    </citation>
    <scope>NUCLEOTIDE SEQUENCE [LARGE SCALE GENOMIC DNA]</scope>
    <source>
        <strain evidence="3">TISTR 932</strain>
    </source>
</reference>
<evidence type="ECO:0000259" key="1">
    <source>
        <dbReference type="PROSITE" id="PS51725"/>
    </source>
</evidence>
<dbReference type="EC" id="1.-.-.-" evidence="2"/>
<organism evidence="2 3">
    <name type="scientific">Enterococcus camelliae</name>
    <dbReference type="NCBI Taxonomy" id="453959"/>
    <lineage>
        <taxon>Bacteria</taxon>
        <taxon>Bacillati</taxon>
        <taxon>Bacillota</taxon>
        <taxon>Bacilli</taxon>
        <taxon>Lactobacillales</taxon>
        <taxon>Enterococcaceae</taxon>
        <taxon>Enterococcus</taxon>
    </lineage>
</organism>
<keyword evidence="3" id="KW-1185">Reference proteome</keyword>
<proteinExistence type="predicted"/>
<dbReference type="GO" id="GO:0004497">
    <property type="term" value="F:monooxygenase activity"/>
    <property type="evidence" value="ECO:0007669"/>
    <property type="project" value="UniProtKB-KW"/>
</dbReference>
<keyword evidence="2" id="KW-0503">Monooxygenase</keyword>
<dbReference type="Pfam" id="PF03992">
    <property type="entry name" value="ABM"/>
    <property type="match status" value="1"/>
</dbReference>
<dbReference type="Gene3D" id="3.30.70.100">
    <property type="match status" value="1"/>
</dbReference>
<dbReference type="SUPFAM" id="SSF54909">
    <property type="entry name" value="Dimeric alpha+beta barrel"/>
    <property type="match status" value="1"/>
</dbReference>
<dbReference type="InterPro" id="IPR050744">
    <property type="entry name" value="AI-2_Isomerase_LsrG"/>
</dbReference>
<dbReference type="RefSeq" id="WP_379982739.1">
    <property type="nucleotide sequence ID" value="NZ_JBHUMO010000071.1"/>
</dbReference>
<dbReference type="PANTHER" id="PTHR33336:SF3">
    <property type="entry name" value="ABM DOMAIN-CONTAINING PROTEIN"/>
    <property type="match status" value="1"/>
</dbReference>
<comment type="caution">
    <text evidence="2">The sequence shown here is derived from an EMBL/GenBank/DDBJ whole genome shotgun (WGS) entry which is preliminary data.</text>
</comment>
<accession>A0ABW5TNC1</accession>
<dbReference type="Proteomes" id="UP001597427">
    <property type="component" value="Unassembled WGS sequence"/>
</dbReference>
<evidence type="ECO:0000313" key="2">
    <source>
        <dbReference type="EMBL" id="MFD2729933.1"/>
    </source>
</evidence>
<dbReference type="InterPro" id="IPR007138">
    <property type="entry name" value="ABM_dom"/>
</dbReference>
<evidence type="ECO:0000313" key="3">
    <source>
        <dbReference type="Proteomes" id="UP001597427"/>
    </source>
</evidence>
<protein>
    <submittedName>
        <fullName evidence="2">Quinol monooxygenase</fullName>
        <ecNumber evidence="2">1.-.-.-</ecNumber>
    </submittedName>
</protein>
<dbReference type="PANTHER" id="PTHR33336">
    <property type="entry name" value="QUINOL MONOOXYGENASE YGIN-RELATED"/>
    <property type="match status" value="1"/>
</dbReference>
<gene>
    <name evidence="2" type="ORF">ACFSR0_11165</name>
</gene>
<keyword evidence="2" id="KW-0560">Oxidoreductase</keyword>
<sequence>MLYIEAKFFIKDDQREFFLNDILPLMETARQEEGCLDYHLYESFEEPNQFVMTEKWANQEAIDNHNKQPLLLNLFGHMKEYAKKPTVVNVFSKEE</sequence>
<dbReference type="EMBL" id="JBHUMO010000071">
    <property type="protein sequence ID" value="MFD2729933.1"/>
    <property type="molecule type" value="Genomic_DNA"/>
</dbReference>
<name>A0ABW5TNC1_9ENTE</name>